<comment type="caution">
    <text evidence="2">The sequence shown here is derived from an EMBL/GenBank/DDBJ whole genome shotgun (WGS) entry which is preliminary data.</text>
</comment>
<keyword evidence="2" id="KW-0378">Hydrolase</keyword>
<dbReference type="Proteomes" id="UP001315278">
    <property type="component" value="Unassembled WGS sequence"/>
</dbReference>
<organism evidence="2 3">
    <name type="scientific">Bradyrhizobium jicamae</name>
    <dbReference type="NCBI Taxonomy" id="280332"/>
    <lineage>
        <taxon>Bacteria</taxon>
        <taxon>Pseudomonadati</taxon>
        <taxon>Pseudomonadota</taxon>
        <taxon>Alphaproteobacteria</taxon>
        <taxon>Hyphomicrobiales</taxon>
        <taxon>Nitrobacteraceae</taxon>
        <taxon>Bradyrhizobium</taxon>
    </lineage>
</organism>
<dbReference type="InterPro" id="IPR029058">
    <property type="entry name" value="AB_hydrolase_fold"/>
</dbReference>
<evidence type="ECO:0000313" key="2">
    <source>
        <dbReference type="EMBL" id="MBR0794340.1"/>
    </source>
</evidence>
<evidence type="ECO:0000313" key="3">
    <source>
        <dbReference type="Proteomes" id="UP001315278"/>
    </source>
</evidence>
<accession>A0ABS5FC37</accession>
<dbReference type="RefSeq" id="WP_212394170.1">
    <property type="nucleotide sequence ID" value="NZ_JAFCJH010000002.1"/>
</dbReference>
<protein>
    <submittedName>
        <fullName evidence="2">Alpha/beta fold hydrolase</fullName>
    </submittedName>
</protein>
<dbReference type="Gene3D" id="3.40.50.1820">
    <property type="entry name" value="alpha/beta hydrolase"/>
    <property type="match status" value="1"/>
</dbReference>
<gene>
    <name evidence="2" type="ORF">JQ615_02945</name>
</gene>
<feature type="domain" description="AB hydrolase-1" evidence="1">
    <location>
        <begin position="40"/>
        <end position="265"/>
    </location>
</feature>
<keyword evidence="3" id="KW-1185">Reference proteome</keyword>
<proteinExistence type="predicted"/>
<reference evidence="3" key="1">
    <citation type="journal article" date="2021" name="ISME J.">
        <title>Evolutionary origin and ecological implication of a unique nif island in free-living Bradyrhizobium lineages.</title>
        <authorList>
            <person name="Tao J."/>
        </authorList>
    </citation>
    <scope>NUCLEOTIDE SEQUENCE [LARGE SCALE GENOMIC DNA]</scope>
    <source>
        <strain evidence="3">SZCCT0434</strain>
    </source>
</reference>
<sequence>MSTETAPIETAEWQGFVRHDVQGKAGRLSVRVGGPGRGAPVLLCHSILTSSAIWHRQAIALAARGYRVLALDSRGHGQSEAPHGPYAMDDLVEDAVRVLDHFRIAGTHVIGVSQGGMAAFGLGVRHPDRILSLCVIAARADAPPPFAAAWDDRIALVREQGIAPLAVPTAERWFGRAFLETHPAITATLLDCVNETDPNGFIGCARAIQGLAYLDGVTKLQVQLTLIVGAMDQLLVQPMTDLATTLNCRLAFIPDAGHLPQVDHPDEVDAEIDRHLREVARSASVRPAV</sequence>
<dbReference type="PANTHER" id="PTHR43329">
    <property type="entry name" value="EPOXIDE HYDROLASE"/>
    <property type="match status" value="1"/>
</dbReference>
<dbReference type="Pfam" id="PF00561">
    <property type="entry name" value="Abhydrolase_1"/>
    <property type="match status" value="1"/>
</dbReference>
<dbReference type="EMBL" id="JAFCJH010000002">
    <property type="protein sequence ID" value="MBR0794340.1"/>
    <property type="molecule type" value="Genomic_DNA"/>
</dbReference>
<dbReference type="PRINTS" id="PR00111">
    <property type="entry name" value="ABHYDROLASE"/>
</dbReference>
<evidence type="ECO:0000259" key="1">
    <source>
        <dbReference type="Pfam" id="PF00561"/>
    </source>
</evidence>
<name>A0ABS5FC37_9BRAD</name>
<dbReference type="InterPro" id="IPR000073">
    <property type="entry name" value="AB_hydrolase_1"/>
</dbReference>
<dbReference type="GO" id="GO:0016787">
    <property type="term" value="F:hydrolase activity"/>
    <property type="evidence" value="ECO:0007669"/>
    <property type="project" value="UniProtKB-KW"/>
</dbReference>
<dbReference type="SUPFAM" id="SSF53474">
    <property type="entry name" value="alpha/beta-Hydrolases"/>
    <property type="match status" value="1"/>
</dbReference>